<name>A0A0L0ND86_TOLOC</name>
<feature type="transmembrane region" description="Helical" evidence="1">
    <location>
        <begin position="20"/>
        <end position="39"/>
    </location>
</feature>
<dbReference type="EMBL" id="LFRF01000007">
    <property type="protein sequence ID" value="KND91964.1"/>
    <property type="molecule type" value="Genomic_DNA"/>
</dbReference>
<sequence>GTASLAYLLAKKRLRDASTYGTFVATPTSAVAAILVFIVDKFGNLVGAGISWLRAATLWSTMAVNPRGRTGKVQDRALGCADDSHVALCQRFSMGAASIMIGLPREGLPFDGEVRLT</sequence>
<gene>
    <name evidence="2" type="ORF">TOPH_03511</name>
</gene>
<evidence type="ECO:0000256" key="1">
    <source>
        <dbReference type="SAM" id="Phobius"/>
    </source>
</evidence>
<evidence type="ECO:0000313" key="2">
    <source>
        <dbReference type="EMBL" id="KND91964.1"/>
    </source>
</evidence>
<feature type="non-terminal residue" evidence="2">
    <location>
        <position position="117"/>
    </location>
</feature>
<reference evidence="2 3" key="1">
    <citation type="journal article" date="2015" name="BMC Genomics">
        <title>The genome of the truffle-parasite Tolypocladium ophioglossoides and the evolution of antifungal peptaibiotics.</title>
        <authorList>
            <person name="Quandt C.A."/>
            <person name="Bushley K.E."/>
            <person name="Spatafora J.W."/>
        </authorList>
    </citation>
    <scope>NUCLEOTIDE SEQUENCE [LARGE SCALE GENOMIC DNA]</scope>
    <source>
        <strain evidence="2 3">CBS 100239</strain>
    </source>
</reference>
<dbReference type="AlphaFoldDB" id="A0A0L0ND86"/>
<proteinExistence type="predicted"/>
<organism evidence="2 3">
    <name type="scientific">Tolypocladium ophioglossoides (strain CBS 100239)</name>
    <name type="common">Snaketongue truffleclub</name>
    <name type="synonym">Elaphocordyceps ophioglossoides</name>
    <dbReference type="NCBI Taxonomy" id="1163406"/>
    <lineage>
        <taxon>Eukaryota</taxon>
        <taxon>Fungi</taxon>
        <taxon>Dikarya</taxon>
        <taxon>Ascomycota</taxon>
        <taxon>Pezizomycotina</taxon>
        <taxon>Sordariomycetes</taxon>
        <taxon>Hypocreomycetidae</taxon>
        <taxon>Hypocreales</taxon>
        <taxon>Ophiocordycipitaceae</taxon>
        <taxon>Tolypocladium</taxon>
    </lineage>
</organism>
<comment type="caution">
    <text evidence="2">The sequence shown here is derived from an EMBL/GenBank/DDBJ whole genome shotgun (WGS) entry which is preliminary data.</text>
</comment>
<keyword evidence="1" id="KW-0812">Transmembrane</keyword>
<evidence type="ECO:0000313" key="3">
    <source>
        <dbReference type="Proteomes" id="UP000036947"/>
    </source>
</evidence>
<keyword evidence="1" id="KW-0472">Membrane</keyword>
<keyword evidence="3" id="KW-1185">Reference proteome</keyword>
<protein>
    <submittedName>
        <fullName evidence="2">Uncharacterized protein</fullName>
    </submittedName>
</protein>
<keyword evidence="1" id="KW-1133">Transmembrane helix</keyword>
<dbReference type="Proteomes" id="UP000036947">
    <property type="component" value="Unassembled WGS sequence"/>
</dbReference>
<accession>A0A0L0ND86</accession>
<feature type="non-terminal residue" evidence="2">
    <location>
        <position position="1"/>
    </location>
</feature>